<dbReference type="InterPro" id="IPR038765">
    <property type="entry name" value="Papain-like_cys_pep_sf"/>
</dbReference>
<evidence type="ECO:0000259" key="3">
    <source>
        <dbReference type="Pfam" id="PF13613"/>
    </source>
</evidence>
<protein>
    <submittedName>
        <fullName evidence="5">Uncharacterized protein LOC127750780</fullName>
    </submittedName>
</protein>
<dbReference type="InterPro" id="IPR027805">
    <property type="entry name" value="Transposase_HTH_dom"/>
</dbReference>
<dbReference type="GeneID" id="127750780"/>
<dbReference type="Pfam" id="PF13613">
    <property type="entry name" value="HTH_Tnp_4"/>
    <property type="match status" value="1"/>
</dbReference>
<proteinExistence type="predicted"/>
<organism evidence="4 5">
    <name type="scientific">Frankliniella occidentalis</name>
    <name type="common">Western flower thrips</name>
    <name type="synonym">Euthrips occidentalis</name>
    <dbReference type="NCBI Taxonomy" id="133901"/>
    <lineage>
        <taxon>Eukaryota</taxon>
        <taxon>Metazoa</taxon>
        <taxon>Ecdysozoa</taxon>
        <taxon>Arthropoda</taxon>
        <taxon>Hexapoda</taxon>
        <taxon>Insecta</taxon>
        <taxon>Pterygota</taxon>
        <taxon>Neoptera</taxon>
        <taxon>Paraneoptera</taxon>
        <taxon>Thysanoptera</taxon>
        <taxon>Terebrantia</taxon>
        <taxon>Thripoidea</taxon>
        <taxon>Thripidae</taxon>
        <taxon>Frankliniella</taxon>
    </lineage>
</organism>
<dbReference type="KEGG" id="foc:127750780"/>
<evidence type="ECO:0000256" key="2">
    <source>
        <dbReference type="SAM" id="SignalP"/>
    </source>
</evidence>
<evidence type="ECO:0000313" key="5">
    <source>
        <dbReference type="RefSeq" id="XP_052129227.1"/>
    </source>
</evidence>
<dbReference type="AlphaFoldDB" id="A0A9C6X4Y6"/>
<evidence type="ECO:0000313" key="4">
    <source>
        <dbReference type="Proteomes" id="UP000504606"/>
    </source>
</evidence>
<name>A0A9C6X4Y6_FRAOC</name>
<dbReference type="RefSeq" id="XP_052129227.1">
    <property type="nucleotide sequence ID" value="XM_052273267.1"/>
</dbReference>
<feature type="compositionally biased region" description="Basic and acidic residues" evidence="1">
    <location>
        <begin position="230"/>
        <end position="241"/>
    </location>
</feature>
<feature type="chain" id="PRO_5038767159" evidence="2">
    <location>
        <begin position="26"/>
        <end position="401"/>
    </location>
</feature>
<sequence>MPLEQRSSPLFVLVVFVNLIRLSYSCGRPCESVADYEATPVAKIWKYEQETEVSCSFCGGDEQKKFKCVLELKDQSIRDLQSSVESELFNTKEEVCPLCSENEATINLRVVDMPKCLLVHLEKCTLLSPLPFELDIRGTKLSLKCIIVEPKGVRTGCYIITRCHDHRFRRFNDTQITVASPTRLSMENFYTNSNVTLMYESKVDEQWGNQVSTDHIMAVKGDNKIQIQPHPDESPVRHAESLNDEGDQEGRDHLARTCDAEVQTEQKCVVDRGVQTLPYYSFETCRYNPKFKFFTGLDVEEFLTLYELIGGDDTISTLKRKYTGRTPDSKKKRQQKLSSEDKLFMFLLRLRRGFTLEDIAEMFNIGHTLAEDICYIMTRHLYLSFKAMENEMFPTAAQQRK</sequence>
<gene>
    <name evidence="5" type="primary">LOC127750780</name>
</gene>
<feature type="domain" description="Transposase Helix-turn-helix" evidence="3">
    <location>
        <begin position="335"/>
        <end position="386"/>
    </location>
</feature>
<evidence type="ECO:0000256" key="1">
    <source>
        <dbReference type="SAM" id="MobiDB-lite"/>
    </source>
</evidence>
<feature type="region of interest" description="Disordered" evidence="1">
    <location>
        <begin position="226"/>
        <end position="252"/>
    </location>
</feature>
<accession>A0A9C6X4Y6</accession>
<keyword evidence="4" id="KW-1185">Reference proteome</keyword>
<dbReference type="Gene3D" id="3.90.70.10">
    <property type="entry name" value="Cysteine proteinases"/>
    <property type="match status" value="1"/>
</dbReference>
<dbReference type="SUPFAM" id="SSF54001">
    <property type="entry name" value="Cysteine proteinases"/>
    <property type="match status" value="1"/>
</dbReference>
<keyword evidence="2" id="KW-0732">Signal</keyword>
<dbReference type="Proteomes" id="UP000504606">
    <property type="component" value="Unplaced"/>
</dbReference>
<feature type="signal peptide" evidence="2">
    <location>
        <begin position="1"/>
        <end position="25"/>
    </location>
</feature>
<reference evidence="5" key="1">
    <citation type="submission" date="2025-08" db="UniProtKB">
        <authorList>
            <consortium name="RefSeq"/>
        </authorList>
    </citation>
    <scope>IDENTIFICATION</scope>
    <source>
        <tissue evidence="5">Whole organism</tissue>
    </source>
</reference>